<sequence>MSIQRLPRAVSATIVSTSSVQSQVSVLKELIENAIDAIGSKNQGQIYVEIDKESAGLDFLSVKDNGSGIEKADRNVMCMNCTTSKMTSMDQLSAGVFTCGFRGEALNFIAHLASTMQISTKTNSDVTMETWSVKNSGLPKAGSKMSPGSVGTTVKVIGLFKETPVRYKYLKEKKAKLLKNMEHLITEFALIYRDIRFQLRYVKLLPNGRIVNGDCKSYPHKIPPIQALQDMLEIRKRGWLFEKKFDFNVKDGLSNSFAVNVTVVLPKMRAQDIPSTKNSFKLLSVNYRPLDLSLKLGKLVSVKINESYSENMLLAPTVWFVSISIPLDKVDVNIEPEKCDMIVCNEEHFIEEFKQHLSQVIADEHATKVETVINSNADERLGNFQIPPLLTKRKANHLFSETCSINSQLKENTATDNNTSVQSPNEIENLLGPNDESFVQELDSTSRQIKNPYCDGNNNVPIHSINVDPTNEALFVPQADETVDLDNEWSSTICDTTRFSSEMDIADDIVTVHEKCADTINPYILLVSEPVNPETESDHVSYKFDTAAEGSVSNTSTDASLSANKKPIATISDGKIKNVTVDQSNATKQKFLKQMPVSSYLTYHLSPSKKRVLVDPRQKVFRIGDLSQDTFGEKMDVAFQLTLDMKRRHRFLVNDERWVKRSGIPSTDLALGAVELYERISHRPTDKLPKLDESDYKF</sequence>
<dbReference type="GO" id="GO:0061982">
    <property type="term" value="P:meiosis I cell cycle process"/>
    <property type="evidence" value="ECO:0007669"/>
    <property type="project" value="UniProtKB-ARBA"/>
</dbReference>
<dbReference type="GO" id="GO:0030983">
    <property type="term" value="F:mismatched DNA binding"/>
    <property type="evidence" value="ECO:0007669"/>
    <property type="project" value="InterPro"/>
</dbReference>
<dbReference type="Proteomes" id="UP000094455">
    <property type="component" value="Unassembled WGS sequence"/>
</dbReference>
<dbReference type="SUPFAM" id="SSF54211">
    <property type="entry name" value="Ribosomal protein S5 domain 2-like"/>
    <property type="match status" value="1"/>
</dbReference>
<dbReference type="InterPro" id="IPR002099">
    <property type="entry name" value="MutL/Mlh/PMS"/>
</dbReference>
<evidence type="ECO:0000313" key="5">
    <source>
        <dbReference type="Proteomes" id="UP000094455"/>
    </source>
</evidence>
<dbReference type="InterPro" id="IPR014762">
    <property type="entry name" value="DNA_mismatch_repair_CS"/>
</dbReference>
<accession>A0A1E3NQ40</accession>
<dbReference type="PANTHER" id="PTHR10073">
    <property type="entry name" value="DNA MISMATCH REPAIR PROTEIN MLH, PMS, MUTL"/>
    <property type="match status" value="1"/>
</dbReference>
<dbReference type="SUPFAM" id="SSF55874">
    <property type="entry name" value="ATPase domain of HSP90 chaperone/DNA topoisomerase II/histidine kinase"/>
    <property type="match status" value="1"/>
</dbReference>
<protein>
    <recommendedName>
        <fullName evidence="3">DNA mismatch repair protein S5 domain-containing protein</fullName>
    </recommendedName>
</protein>
<dbReference type="OrthoDB" id="10263226at2759"/>
<proteinExistence type="inferred from homology"/>
<dbReference type="GO" id="GO:0016887">
    <property type="term" value="F:ATP hydrolysis activity"/>
    <property type="evidence" value="ECO:0007669"/>
    <property type="project" value="InterPro"/>
</dbReference>
<dbReference type="Pfam" id="PF01119">
    <property type="entry name" value="DNA_mis_repair"/>
    <property type="match status" value="1"/>
</dbReference>
<dbReference type="GO" id="GO:0005524">
    <property type="term" value="F:ATP binding"/>
    <property type="evidence" value="ECO:0007669"/>
    <property type="project" value="InterPro"/>
</dbReference>
<keyword evidence="5" id="KW-1185">Reference proteome</keyword>
<dbReference type="Gene3D" id="3.30.230.10">
    <property type="match status" value="1"/>
</dbReference>
<evidence type="ECO:0000256" key="1">
    <source>
        <dbReference type="ARBA" id="ARBA00006082"/>
    </source>
</evidence>
<reference evidence="4 5" key="1">
    <citation type="journal article" date="2016" name="Proc. Natl. Acad. Sci. U.S.A.">
        <title>Comparative genomics of biotechnologically important yeasts.</title>
        <authorList>
            <person name="Riley R."/>
            <person name="Haridas S."/>
            <person name="Wolfe K.H."/>
            <person name="Lopes M.R."/>
            <person name="Hittinger C.T."/>
            <person name="Goeker M."/>
            <person name="Salamov A.A."/>
            <person name="Wisecaver J.H."/>
            <person name="Long T.M."/>
            <person name="Calvey C.H."/>
            <person name="Aerts A.L."/>
            <person name="Barry K.W."/>
            <person name="Choi C."/>
            <person name="Clum A."/>
            <person name="Coughlan A.Y."/>
            <person name="Deshpande S."/>
            <person name="Douglass A.P."/>
            <person name="Hanson S.J."/>
            <person name="Klenk H.-P."/>
            <person name="LaButti K.M."/>
            <person name="Lapidus A."/>
            <person name="Lindquist E.A."/>
            <person name="Lipzen A.M."/>
            <person name="Meier-Kolthoff J.P."/>
            <person name="Ohm R.A."/>
            <person name="Otillar R.P."/>
            <person name="Pangilinan J.L."/>
            <person name="Peng Y."/>
            <person name="Rokas A."/>
            <person name="Rosa C.A."/>
            <person name="Scheuner C."/>
            <person name="Sibirny A.A."/>
            <person name="Slot J.C."/>
            <person name="Stielow J.B."/>
            <person name="Sun H."/>
            <person name="Kurtzman C.P."/>
            <person name="Blackwell M."/>
            <person name="Grigoriev I.V."/>
            <person name="Jeffries T.W."/>
        </authorList>
    </citation>
    <scope>NUCLEOTIDE SEQUENCE [LARGE SCALE GENOMIC DNA]</scope>
    <source>
        <strain evidence="4 5">NRRL Y-2026</strain>
    </source>
</reference>
<dbReference type="InterPro" id="IPR036890">
    <property type="entry name" value="HATPase_C_sf"/>
</dbReference>
<name>A0A1E3NQ40_9ASCO</name>
<dbReference type="InterPro" id="IPR038973">
    <property type="entry name" value="MutL/Mlh/Pms-like"/>
</dbReference>
<dbReference type="RefSeq" id="XP_019018776.1">
    <property type="nucleotide sequence ID" value="XM_019163987.1"/>
</dbReference>
<dbReference type="EMBL" id="KV454002">
    <property type="protein sequence ID" value="ODQ47663.1"/>
    <property type="molecule type" value="Genomic_DNA"/>
</dbReference>
<evidence type="ECO:0000256" key="2">
    <source>
        <dbReference type="ARBA" id="ARBA00022763"/>
    </source>
</evidence>
<feature type="domain" description="DNA mismatch repair protein S5" evidence="3">
    <location>
        <begin position="273"/>
        <end position="361"/>
    </location>
</feature>
<dbReference type="STRING" id="763406.A0A1E3NQ40"/>
<gene>
    <name evidence="4" type="ORF">PICMEDRAFT_71710</name>
</gene>
<organism evidence="4 5">
    <name type="scientific">Pichia membranifaciens NRRL Y-2026</name>
    <dbReference type="NCBI Taxonomy" id="763406"/>
    <lineage>
        <taxon>Eukaryota</taxon>
        <taxon>Fungi</taxon>
        <taxon>Dikarya</taxon>
        <taxon>Ascomycota</taxon>
        <taxon>Saccharomycotina</taxon>
        <taxon>Pichiomycetes</taxon>
        <taxon>Pichiales</taxon>
        <taxon>Pichiaceae</taxon>
        <taxon>Pichia</taxon>
    </lineage>
</organism>
<dbReference type="GO" id="GO:0140664">
    <property type="term" value="F:ATP-dependent DNA damage sensor activity"/>
    <property type="evidence" value="ECO:0007669"/>
    <property type="project" value="InterPro"/>
</dbReference>
<dbReference type="GO" id="GO:0006298">
    <property type="term" value="P:mismatch repair"/>
    <property type="evidence" value="ECO:0007669"/>
    <property type="project" value="InterPro"/>
</dbReference>
<dbReference type="NCBIfam" id="TIGR00585">
    <property type="entry name" value="mutl"/>
    <property type="match status" value="1"/>
</dbReference>
<dbReference type="InterPro" id="IPR013507">
    <property type="entry name" value="DNA_mismatch_S5_2-like"/>
</dbReference>
<dbReference type="GeneID" id="30180674"/>
<dbReference type="Gene3D" id="3.30.565.10">
    <property type="entry name" value="Histidine kinase-like ATPase, C-terminal domain"/>
    <property type="match status" value="1"/>
</dbReference>
<evidence type="ECO:0000259" key="3">
    <source>
        <dbReference type="Pfam" id="PF01119"/>
    </source>
</evidence>
<dbReference type="PROSITE" id="PS00058">
    <property type="entry name" value="DNA_MISMATCH_REPAIR_1"/>
    <property type="match status" value="1"/>
</dbReference>
<keyword evidence="2" id="KW-0227">DNA damage</keyword>
<dbReference type="AlphaFoldDB" id="A0A1E3NQ40"/>
<dbReference type="InterPro" id="IPR014721">
    <property type="entry name" value="Ribsml_uS5_D2-typ_fold_subgr"/>
</dbReference>
<dbReference type="Pfam" id="PF13589">
    <property type="entry name" value="HATPase_c_3"/>
    <property type="match status" value="1"/>
</dbReference>
<dbReference type="GO" id="GO:0032389">
    <property type="term" value="C:MutLalpha complex"/>
    <property type="evidence" value="ECO:0007669"/>
    <property type="project" value="TreeGrafter"/>
</dbReference>
<dbReference type="InterPro" id="IPR020568">
    <property type="entry name" value="Ribosomal_Su5_D2-typ_SF"/>
</dbReference>
<comment type="similarity">
    <text evidence="1">Belongs to the DNA mismatch repair MutL/HexB family.</text>
</comment>
<evidence type="ECO:0000313" key="4">
    <source>
        <dbReference type="EMBL" id="ODQ47663.1"/>
    </source>
</evidence>
<dbReference type="PANTHER" id="PTHR10073:SF44">
    <property type="entry name" value="DNA MISMATCH REPAIR PROTEIN MLH2"/>
    <property type="match status" value="1"/>
</dbReference>